<dbReference type="RefSeq" id="WP_326016954.1">
    <property type="nucleotide sequence ID" value="NZ_JAOZYC010000108.1"/>
</dbReference>
<sequence>MSDEEPQRSSMLGVEMRQVSLDDGTVMTIVCDAGLSEADVRSRATRIAEDNRRQ</sequence>
<name>A0ABU6F4Z0_9ACTN</name>
<keyword evidence="2" id="KW-1185">Reference proteome</keyword>
<proteinExistence type="predicted"/>
<organism evidence="1 2">
    <name type="scientific">Streptomyces endophyticus</name>
    <dbReference type="NCBI Taxonomy" id="714166"/>
    <lineage>
        <taxon>Bacteria</taxon>
        <taxon>Bacillati</taxon>
        <taxon>Actinomycetota</taxon>
        <taxon>Actinomycetes</taxon>
        <taxon>Kitasatosporales</taxon>
        <taxon>Streptomycetaceae</taxon>
        <taxon>Streptomyces</taxon>
    </lineage>
</organism>
<reference evidence="1 2" key="1">
    <citation type="submission" date="2022-10" db="EMBL/GenBank/DDBJ databases">
        <authorList>
            <person name="Xie J."/>
            <person name="Shen N."/>
        </authorList>
    </citation>
    <scope>NUCLEOTIDE SEQUENCE [LARGE SCALE GENOMIC DNA]</scope>
    <source>
        <strain evidence="1 2">YIM65594</strain>
    </source>
</reference>
<accession>A0ABU6F4Z0</accession>
<gene>
    <name evidence="1" type="ORF">OKJ99_16375</name>
</gene>
<protein>
    <submittedName>
        <fullName evidence="1">Uncharacterized protein</fullName>
    </submittedName>
</protein>
<dbReference type="EMBL" id="JAOZYC010000108">
    <property type="protein sequence ID" value="MEB8339069.1"/>
    <property type="molecule type" value="Genomic_DNA"/>
</dbReference>
<comment type="caution">
    <text evidence="1">The sequence shown here is derived from an EMBL/GenBank/DDBJ whole genome shotgun (WGS) entry which is preliminary data.</text>
</comment>
<evidence type="ECO:0000313" key="1">
    <source>
        <dbReference type="EMBL" id="MEB8339069.1"/>
    </source>
</evidence>
<evidence type="ECO:0000313" key="2">
    <source>
        <dbReference type="Proteomes" id="UP001354931"/>
    </source>
</evidence>
<dbReference type="Proteomes" id="UP001354931">
    <property type="component" value="Unassembled WGS sequence"/>
</dbReference>